<keyword evidence="4" id="KW-1185">Reference proteome</keyword>
<gene>
    <name evidence="3" type="ORF">BWR60_20530</name>
</gene>
<evidence type="ECO:0000313" key="4">
    <source>
        <dbReference type="Proteomes" id="UP000196655"/>
    </source>
</evidence>
<evidence type="ECO:0000313" key="3">
    <source>
        <dbReference type="EMBL" id="OWJ65279.1"/>
    </source>
</evidence>
<dbReference type="InterPro" id="IPR055859">
    <property type="entry name" value="DUF7436"/>
</dbReference>
<dbReference type="Gene3D" id="1.10.10.10">
    <property type="entry name" value="Winged helix-like DNA-binding domain superfamily/Winged helix DNA-binding domain"/>
    <property type="match status" value="1"/>
</dbReference>
<dbReference type="Pfam" id="PF24217">
    <property type="entry name" value="DUF7436"/>
    <property type="match status" value="1"/>
</dbReference>
<dbReference type="InterPro" id="IPR002831">
    <property type="entry name" value="Tscrpt_reg_TrmB_N"/>
</dbReference>
<proteinExistence type="predicted"/>
<dbReference type="STRING" id="1122125.GCA_000423185_04817"/>
<protein>
    <submittedName>
        <fullName evidence="3">Uncharacterized protein</fullName>
    </submittedName>
</protein>
<dbReference type="RefSeq" id="WP_088152875.1">
    <property type="nucleotide sequence ID" value="NZ_NHON01000040.1"/>
</dbReference>
<dbReference type="OrthoDB" id="9255505at2"/>
<feature type="domain" description="Transcription regulator TrmB N-terminal" evidence="1">
    <location>
        <begin position="10"/>
        <end position="75"/>
    </location>
</feature>
<evidence type="ECO:0000259" key="1">
    <source>
        <dbReference type="Pfam" id="PF01978"/>
    </source>
</evidence>
<accession>A0A211ZJ37</accession>
<dbReference type="EMBL" id="NHON01000040">
    <property type="protein sequence ID" value="OWJ65279.1"/>
    <property type="molecule type" value="Genomic_DNA"/>
</dbReference>
<reference evidence="4" key="1">
    <citation type="submission" date="2017-05" db="EMBL/GenBank/DDBJ databases">
        <authorList>
            <person name="Macchi M."/>
            <person name="Festa S."/>
            <person name="Coppotelli B.M."/>
            <person name="Morelli I.S."/>
        </authorList>
    </citation>
    <scope>NUCLEOTIDE SEQUENCE [LARGE SCALE GENOMIC DNA]</scope>
    <source>
        <strain evidence="4">I</strain>
    </source>
</reference>
<feature type="domain" description="DUF7436" evidence="2">
    <location>
        <begin position="210"/>
        <end position="267"/>
    </location>
</feature>
<sequence length="284" mass="31323">MRWQDLALLDEAGFSLYEKRALVALGILGVSDAAGLCREGDIPTSKIYLAMEKLARLGLCEAQHSRPKLYAALPPDAVVDRLVELARERAESFAAQADQLRATLRDLPGRLRGGRGVVDLALGTESHVKRHLARLAGARRRVLSYLEEGDLSAIDRQAESGFDVLRRVSRAASGRGLDHRAIFGFSDRTAPRLLAFLRRHGGSLGHLSGLRYSGELGHPFHVLDDETVILSLDHPFVPEGRFASLLVHDRDLAASLTQGFETLWQKALQDLREIRFLPRQPGAS</sequence>
<dbReference type="AlphaFoldDB" id="A0A211ZJ37"/>
<dbReference type="Proteomes" id="UP000196655">
    <property type="component" value="Unassembled WGS sequence"/>
</dbReference>
<dbReference type="InterPro" id="IPR051797">
    <property type="entry name" value="TrmB-like"/>
</dbReference>
<dbReference type="Pfam" id="PF01978">
    <property type="entry name" value="TrmB"/>
    <property type="match status" value="1"/>
</dbReference>
<evidence type="ECO:0000259" key="2">
    <source>
        <dbReference type="Pfam" id="PF24217"/>
    </source>
</evidence>
<organism evidence="3 4">
    <name type="scientific">Inquilinus limosus</name>
    <dbReference type="NCBI Taxonomy" id="171674"/>
    <lineage>
        <taxon>Bacteria</taxon>
        <taxon>Pseudomonadati</taxon>
        <taxon>Pseudomonadota</taxon>
        <taxon>Alphaproteobacteria</taxon>
        <taxon>Rhodospirillales</taxon>
        <taxon>Rhodospirillaceae</taxon>
        <taxon>Inquilinus</taxon>
    </lineage>
</organism>
<name>A0A211ZJ37_9PROT</name>
<dbReference type="PANTHER" id="PTHR34293">
    <property type="entry name" value="HTH-TYPE TRANSCRIPTIONAL REGULATOR TRMBL2"/>
    <property type="match status" value="1"/>
</dbReference>
<dbReference type="PANTHER" id="PTHR34293:SF1">
    <property type="entry name" value="HTH-TYPE TRANSCRIPTIONAL REGULATOR TRMBL2"/>
    <property type="match status" value="1"/>
</dbReference>
<comment type="caution">
    <text evidence="3">The sequence shown here is derived from an EMBL/GenBank/DDBJ whole genome shotgun (WGS) entry which is preliminary data.</text>
</comment>
<dbReference type="InterPro" id="IPR036388">
    <property type="entry name" value="WH-like_DNA-bd_sf"/>
</dbReference>